<dbReference type="EMBL" id="JAMFTS010000001">
    <property type="protein sequence ID" value="KAJ4820789.1"/>
    <property type="molecule type" value="Genomic_DNA"/>
</dbReference>
<dbReference type="Pfam" id="PF05056">
    <property type="entry name" value="DUF674"/>
    <property type="match status" value="1"/>
</dbReference>
<evidence type="ECO:0008006" key="3">
    <source>
        <dbReference type="Google" id="ProtNLM"/>
    </source>
</evidence>
<sequence length="234" mass="25855">MASERKLKLKLFIEKKTQKVLFAEVDNDVVDLLFSLLSMPIGSIIKLLTKESMVGCLGTTYNSLQQLSETYFASTVIKSQLLNPTSSKAVSANSSILSKTAAPVVTTQNYYKCPECNKSTYGCGYGYYNQIYLYITDVSGSVCPTCQKAMCTPLHYMDKYNGFVRKAVAYTITDDLSVEPMSTTSAITLFSRLGINDLRCIEERTVSLGPQEGIELVKASLQSKNVLTDVFLTK</sequence>
<dbReference type="InterPro" id="IPR007750">
    <property type="entry name" value="DUF674"/>
</dbReference>
<protein>
    <recommendedName>
        <fullName evidence="3">DUF674 domain-containing protein</fullName>
    </recommendedName>
</protein>
<dbReference type="PANTHER" id="PTHR33103">
    <property type="entry name" value="OS01G0153900 PROTEIN"/>
    <property type="match status" value="1"/>
</dbReference>
<gene>
    <name evidence="1" type="ORF">LUZ62_033355</name>
</gene>
<dbReference type="AlphaFoldDB" id="A0AAV8HTB7"/>
<dbReference type="Proteomes" id="UP001140206">
    <property type="component" value="Chromosome 1"/>
</dbReference>
<proteinExistence type="predicted"/>
<accession>A0AAV8HTB7</accession>
<organism evidence="1 2">
    <name type="scientific">Rhynchospora pubera</name>
    <dbReference type="NCBI Taxonomy" id="906938"/>
    <lineage>
        <taxon>Eukaryota</taxon>
        <taxon>Viridiplantae</taxon>
        <taxon>Streptophyta</taxon>
        <taxon>Embryophyta</taxon>
        <taxon>Tracheophyta</taxon>
        <taxon>Spermatophyta</taxon>
        <taxon>Magnoliopsida</taxon>
        <taxon>Liliopsida</taxon>
        <taxon>Poales</taxon>
        <taxon>Cyperaceae</taxon>
        <taxon>Cyperoideae</taxon>
        <taxon>Rhynchosporeae</taxon>
        <taxon>Rhynchospora</taxon>
    </lineage>
</organism>
<comment type="caution">
    <text evidence="1">The sequence shown here is derived from an EMBL/GenBank/DDBJ whole genome shotgun (WGS) entry which is preliminary data.</text>
</comment>
<name>A0AAV8HTB7_9POAL</name>
<reference evidence="1" key="1">
    <citation type="submission" date="2022-08" db="EMBL/GenBank/DDBJ databases">
        <authorList>
            <person name="Marques A."/>
        </authorList>
    </citation>
    <scope>NUCLEOTIDE SEQUENCE</scope>
    <source>
        <strain evidence="1">RhyPub2mFocal</strain>
        <tissue evidence="1">Leaves</tissue>
    </source>
</reference>
<evidence type="ECO:0000313" key="2">
    <source>
        <dbReference type="Proteomes" id="UP001140206"/>
    </source>
</evidence>
<evidence type="ECO:0000313" key="1">
    <source>
        <dbReference type="EMBL" id="KAJ4820789.1"/>
    </source>
</evidence>
<keyword evidence="2" id="KW-1185">Reference proteome</keyword>
<dbReference type="PANTHER" id="PTHR33103:SF19">
    <property type="entry name" value="OS09G0544700 PROTEIN"/>
    <property type="match status" value="1"/>
</dbReference>